<organism evidence="6 7">
    <name type="scientific">Pseudocohnilembus persalinus</name>
    <name type="common">Ciliate</name>
    <dbReference type="NCBI Taxonomy" id="266149"/>
    <lineage>
        <taxon>Eukaryota</taxon>
        <taxon>Sar</taxon>
        <taxon>Alveolata</taxon>
        <taxon>Ciliophora</taxon>
        <taxon>Intramacronucleata</taxon>
        <taxon>Oligohymenophorea</taxon>
        <taxon>Scuticociliatia</taxon>
        <taxon>Philasterida</taxon>
        <taxon>Pseudocohnilembidae</taxon>
        <taxon>Pseudocohnilembus</taxon>
    </lineage>
</organism>
<dbReference type="PRINTS" id="PR00114">
    <property type="entry name" value="STPHPHTASE"/>
</dbReference>
<evidence type="ECO:0000256" key="4">
    <source>
        <dbReference type="RuleBase" id="RU004273"/>
    </source>
</evidence>
<gene>
    <name evidence="6" type="ORF">PPERSA_04960</name>
</gene>
<dbReference type="GO" id="GO:0004722">
    <property type="term" value="F:protein serine/threonine phosphatase activity"/>
    <property type="evidence" value="ECO:0007669"/>
    <property type="project" value="UniProtKB-EC"/>
</dbReference>
<comment type="caution">
    <text evidence="6">The sequence shown here is derived from an EMBL/GenBank/DDBJ whole genome shotgun (WGS) entry which is preliminary data.</text>
</comment>
<dbReference type="EC" id="3.1.3.16" evidence="4"/>
<dbReference type="PANTHER" id="PTHR45619">
    <property type="entry name" value="SERINE/THREONINE-PROTEIN PHOSPHATASE PP2A-RELATED"/>
    <property type="match status" value="1"/>
</dbReference>
<protein>
    <recommendedName>
        <fullName evidence="4">Serine/threonine-protein phosphatase</fullName>
        <ecNumber evidence="4">3.1.3.16</ecNumber>
    </recommendedName>
</protein>
<dbReference type="SUPFAM" id="SSF56300">
    <property type="entry name" value="Metallo-dependent phosphatases"/>
    <property type="match status" value="1"/>
</dbReference>
<evidence type="ECO:0000313" key="6">
    <source>
        <dbReference type="EMBL" id="KRX06347.1"/>
    </source>
</evidence>
<dbReference type="InterPro" id="IPR029052">
    <property type="entry name" value="Metallo-depent_PP-like"/>
</dbReference>
<dbReference type="EMBL" id="LDAU01000096">
    <property type="protein sequence ID" value="KRX06347.1"/>
    <property type="molecule type" value="Genomic_DNA"/>
</dbReference>
<dbReference type="GO" id="GO:0046872">
    <property type="term" value="F:metal ion binding"/>
    <property type="evidence" value="ECO:0007669"/>
    <property type="project" value="UniProtKB-KW"/>
</dbReference>
<evidence type="ECO:0000313" key="7">
    <source>
        <dbReference type="Proteomes" id="UP000054937"/>
    </source>
</evidence>
<dbReference type="FunCoup" id="A0A0V0QVU0">
    <property type="interactions" value="406"/>
</dbReference>
<keyword evidence="2 4" id="KW-0378">Hydrolase</keyword>
<comment type="catalytic activity">
    <reaction evidence="4">
        <text>O-phospho-L-threonyl-[protein] + H2O = L-threonyl-[protein] + phosphate</text>
        <dbReference type="Rhea" id="RHEA:47004"/>
        <dbReference type="Rhea" id="RHEA-COMP:11060"/>
        <dbReference type="Rhea" id="RHEA-COMP:11605"/>
        <dbReference type="ChEBI" id="CHEBI:15377"/>
        <dbReference type="ChEBI" id="CHEBI:30013"/>
        <dbReference type="ChEBI" id="CHEBI:43474"/>
        <dbReference type="ChEBI" id="CHEBI:61977"/>
        <dbReference type="EC" id="3.1.3.16"/>
    </reaction>
</comment>
<evidence type="ECO:0000259" key="5">
    <source>
        <dbReference type="PROSITE" id="PS00125"/>
    </source>
</evidence>
<reference evidence="6 7" key="1">
    <citation type="journal article" date="2015" name="Sci. Rep.">
        <title>Genome of the facultative scuticociliatosis pathogen Pseudocohnilembus persalinus provides insight into its virulence through horizontal gene transfer.</title>
        <authorList>
            <person name="Xiong J."/>
            <person name="Wang G."/>
            <person name="Cheng J."/>
            <person name="Tian M."/>
            <person name="Pan X."/>
            <person name="Warren A."/>
            <person name="Jiang C."/>
            <person name="Yuan D."/>
            <person name="Miao W."/>
        </authorList>
    </citation>
    <scope>NUCLEOTIDE SEQUENCE [LARGE SCALE GENOMIC DNA]</scope>
    <source>
        <strain evidence="6">36N120E</strain>
    </source>
</reference>
<keyword evidence="7" id="KW-1185">Reference proteome</keyword>
<sequence>MVDLHNCLSKLKTKSEILTEKEIKEICKLAIEIMSNESNLQPVATPVNVCGDIHGQFFDLLELFKKGGEIPDNNYIFIGDFVDRGYNSVETIEYLFCLKVLYPSKITLLRGNHESRQTTQAYGFYDEVLRKYGNINVWKYVCNVFDYLPLGALIDSKKLCIHGGLSPQIKTLDQIRTIERNREIPLEGPFTDLLWSDPEDIETWAPSSRGAGYLFGHKVVSEFNEINGLDLICRAHQLAEEGYHYWFKEKNLITVWSAPNYCYRMGNKACIFKIHSNDEKQIIFFEEDPESSKQPAPRKVLPYFL</sequence>
<evidence type="ECO:0000256" key="2">
    <source>
        <dbReference type="ARBA" id="ARBA00022801"/>
    </source>
</evidence>
<dbReference type="InterPro" id="IPR006186">
    <property type="entry name" value="Ser/Thr-sp_prot-phosphatase"/>
</dbReference>
<dbReference type="InterPro" id="IPR047129">
    <property type="entry name" value="PPA2-like"/>
</dbReference>
<dbReference type="AlphaFoldDB" id="A0A0V0QVU0"/>
<comment type="similarity">
    <text evidence="4">Belongs to the PPP phosphatase family.</text>
</comment>
<dbReference type="PROSITE" id="PS00125">
    <property type="entry name" value="SER_THR_PHOSPHATASE"/>
    <property type="match status" value="1"/>
</dbReference>
<dbReference type="InParanoid" id="A0A0V0QVU0"/>
<keyword evidence="3" id="KW-0464">Manganese</keyword>
<evidence type="ECO:0000256" key="3">
    <source>
        <dbReference type="ARBA" id="ARBA00023211"/>
    </source>
</evidence>
<dbReference type="InterPro" id="IPR004843">
    <property type="entry name" value="Calcineurin-like_PHP"/>
</dbReference>
<dbReference type="Pfam" id="PF00149">
    <property type="entry name" value="Metallophos"/>
    <property type="match status" value="1"/>
</dbReference>
<name>A0A0V0QVU0_PSEPJ</name>
<evidence type="ECO:0000256" key="1">
    <source>
        <dbReference type="ARBA" id="ARBA00022723"/>
    </source>
</evidence>
<keyword evidence="1" id="KW-0479">Metal-binding</keyword>
<dbReference type="CDD" id="cd07415">
    <property type="entry name" value="MPP_PP2A_PP4_PP6"/>
    <property type="match status" value="1"/>
</dbReference>
<accession>A0A0V0QVU0</accession>
<feature type="domain" description="Serine/threonine specific protein phosphatases" evidence="5">
    <location>
        <begin position="109"/>
        <end position="114"/>
    </location>
</feature>
<dbReference type="Proteomes" id="UP000054937">
    <property type="component" value="Unassembled WGS sequence"/>
</dbReference>
<dbReference type="OrthoDB" id="1930084at2759"/>
<dbReference type="Gene3D" id="3.60.21.10">
    <property type="match status" value="1"/>
</dbReference>
<dbReference type="SMART" id="SM00156">
    <property type="entry name" value="PP2Ac"/>
    <property type="match status" value="1"/>
</dbReference>
<proteinExistence type="inferred from homology"/>